<evidence type="ECO:0000256" key="3">
    <source>
        <dbReference type="ARBA" id="ARBA00012920"/>
    </source>
</evidence>
<keyword evidence="6" id="KW-0068">Autocatalytic cleavage</keyword>
<dbReference type="AlphaFoldDB" id="A0A2C8F9N4"/>
<dbReference type="GO" id="GO:0004067">
    <property type="term" value="F:asparaginase activity"/>
    <property type="evidence" value="ECO:0007669"/>
    <property type="project" value="UniProtKB-EC"/>
</dbReference>
<evidence type="ECO:0000256" key="9">
    <source>
        <dbReference type="PIRSR" id="PIRSR600246-1"/>
    </source>
</evidence>
<dbReference type="InterPro" id="IPR029055">
    <property type="entry name" value="Ntn_hydrolases_N"/>
</dbReference>
<dbReference type="Proteomes" id="UP000219215">
    <property type="component" value="Chromosome DPRO"/>
</dbReference>
<dbReference type="Gene3D" id="3.60.20.30">
    <property type="entry name" value="(Glycosyl)asparaginase"/>
    <property type="match status" value="1"/>
</dbReference>
<reference evidence="13" key="1">
    <citation type="submission" date="2017-09" db="EMBL/GenBank/DDBJ databases">
        <authorList>
            <person name="Regsiter A."/>
            <person name="William W."/>
        </authorList>
    </citation>
    <scope>NUCLEOTIDE SEQUENCE [LARGE SCALE GENOMIC DNA]</scope>
    <source>
        <strain evidence="13">500-1</strain>
    </source>
</reference>
<evidence type="ECO:0000256" key="11">
    <source>
        <dbReference type="PIRSR" id="PIRSR600246-3"/>
    </source>
</evidence>
<organism evidence="12 13">
    <name type="scientific">Pseudodesulfovibrio profundus</name>
    <dbReference type="NCBI Taxonomy" id="57320"/>
    <lineage>
        <taxon>Bacteria</taxon>
        <taxon>Pseudomonadati</taxon>
        <taxon>Thermodesulfobacteriota</taxon>
        <taxon>Desulfovibrionia</taxon>
        <taxon>Desulfovibrionales</taxon>
        <taxon>Desulfovibrionaceae</taxon>
    </lineage>
</organism>
<evidence type="ECO:0000256" key="1">
    <source>
        <dbReference type="ARBA" id="ARBA00000306"/>
    </source>
</evidence>
<dbReference type="InterPro" id="IPR000246">
    <property type="entry name" value="Peptidase_T2"/>
</dbReference>
<dbReference type="KEGG" id="pprf:DPRO_2446"/>
<evidence type="ECO:0000256" key="7">
    <source>
        <dbReference type="ARBA" id="ARBA00049366"/>
    </source>
</evidence>
<dbReference type="CDD" id="cd04702">
    <property type="entry name" value="ASRGL1_like"/>
    <property type="match status" value="1"/>
</dbReference>
<evidence type="ECO:0000256" key="4">
    <source>
        <dbReference type="ARBA" id="ARBA00022670"/>
    </source>
</evidence>
<evidence type="ECO:0000256" key="8">
    <source>
        <dbReference type="ARBA" id="ARBA00069124"/>
    </source>
</evidence>
<dbReference type="SUPFAM" id="SSF56235">
    <property type="entry name" value="N-terminal nucleophile aminohydrolases (Ntn hydrolases)"/>
    <property type="match status" value="1"/>
</dbReference>
<dbReference type="EMBL" id="LT907975">
    <property type="protein sequence ID" value="SOB59354.1"/>
    <property type="molecule type" value="Genomic_DNA"/>
</dbReference>
<evidence type="ECO:0000256" key="2">
    <source>
        <dbReference type="ARBA" id="ARBA00012879"/>
    </source>
</evidence>
<dbReference type="Pfam" id="PF01112">
    <property type="entry name" value="Asparaginase_2"/>
    <property type="match status" value="1"/>
</dbReference>
<evidence type="ECO:0000313" key="12">
    <source>
        <dbReference type="EMBL" id="SOB59354.1"/>
    </source>
</evidence>
<comment type="catalytic activity">
    <reaction evidence="1">
        <text>Cleavage of a beta-linked Asp residue from the N-terminus of a polypeptide.</text>
        <dbReference type="EC" id="3.4.19.5"/>
    </reaction>
</comment>
<proteinExistence type="predicted"/>
<dbReference type="RefSeq" id="WP_097012231.1">
    <property type="nucleotide sequence ID" value="NZ_LT907975.1"/>
</dbReference>
<keyword evidence="4" id="KW-0645">Protease</keyword>
<dbReference type="GO" id="GO:0005737">
    <property type="term" value="C:cytoplasm"/>
    <property type="evidence" value="ECO:0007669"/>
    <property type="project" value="TreeGrafter"/>
</dbReference>
<dbReference type="EC" id="3.4.19.5" evidence="2"/>
<feature type="binding site" evidence="10">
    <location>
        <begin position="221"/>
        <end position="224"/>
    </location>
    <ligand>
        <name>substrate</name>
    </ligand>
</feature>
<dbReference type="PANTHER" id="PTHR10188:SF6">
    <property type="entry name" value="N(4)-(BETA-N-ACETYLGLUCOSAMINYL)-L-ASPARAGINASE"/>
    <property type="match status" value="1"/>
</dbReference>
<evidence type="ECO:0000313" key="13">
    <source>
        <dbReference type="Proteomes" id="UP000219215"/>
    </source>
</evidence>
<keyword evidence="5 12" id="KW-0378">Hydrolase</keyword>
<dbReference type="EC" id="3.5.1.1" evidence="3"/>
<comment type="catalytic activity">
    <reaction evidence="7">
        <text>L-asparagine + H2O = L-aspartate + NH4(+)</text>
        <dbReference type="Rhea" id="RHEA:21016"/>
        <dbReference type="ChEBI" id="CHEBI:15377"/>
        <dbReference type="ChEBI" id="CHEBI:28938"/>
        <dbReference type="ChEBI" id="CHEBI:29991"/>
        <dbReference type="ChEBI" id="CHEBI:58048"/>
        <dbReference type="EC" id="3.5.1.1"/>
    </reaction>
</comment>
<evidence type="ECO:0000256" key="5">
    <source>
        <dbReference type="ARBA" id="ARBA00022801"/>
    </source>
</evidence>
<evidence type="ECO:0000256" key="10">
    <source>
        <dbReference type="PIRSR" id="PIRSR600246-2"/>
    </source>
</evidence>
<dbReference type="GO" id="GO:0006508">
    <property type="term" value="P:proteolysis"/>
    <property type="evidence" value="ECO:0007669"/>
    <property type="project" value="UniProtKB-KW"/>
</dbReference>
<feature type="active site" description="Nucleophile" evidence="9">
    <location>
        <position position="170"/>
    </location>
</feature>
<feature type="site" description="Cleavage; by autolysis" evidence="11">
    <location>
        <begin position="169"/>
        <end position="170"/>
    </location>
</feature>
<gene>
    <name evidence="12" type="ORF">DPRO_2446</name>
</gene>
<dbReference type="PANTHER" id="PTHR10188">
    <property type="entry name" value="L-ASPARAGINASE"/>
    <property type="match status" value="1"/>
</dbReference>
<name>A0A2C8F9N4_9BACT</name>
<dbReference type="OrthoDB" id="9780217at2"/>
<dbReference type="FunFam" id="3.60.20.30:FF:000001">
    <property type="entry name" value="Isoaspartyl peptidase/L-asparaginase"/>
    <property type="match status" value="1"/>
</dbReference>
<protein>
    <recommendedName>
        <fullName evidence="8">Isoaspartyl peptidase</fullName>
        <ecNumber evidence="2">3.4.19.5</ecNumber>
        <ecNumber evidence="3">3.5.1.1</ecNumber>
    </recommendedName>
</protein>
<feature type="binding site" evidence="10">
    <location>
        <begin position="198"/>
        <end position="201"/>
    </location>
    <ligand>
        <name>substrate</name>
    </ligand>
</feature>
<sequence length="302" mass="32197">MKPRLIVHGGAWDIPDKFVDDHVNGVHTAISEIYPKMEAGLSALDAVEQAVNILELDPTFDAGRGAFLNARGDIELDALIMDGAALDFGAVCAVPDLMHPVTLARHVMGAKDFRILAGQGALEYARQCGMETVDPRELLTERELAFYEKIKNDESFTPINAFSGPTPSDTVGAVALDMNGDLACATSTGGTPRKHPGRIGDSPVIGSGGYADNELGAASSTGYGESLLRVMLCKTACDFLPHHSAMESAARSMDVLLKRGKGYGGVIMLSPQGEYGFAHNTPRMAFAYADDDGQVQSRIHSR</sequence>
<keyword evidence="13" id="KW-1185">Reference proteome</keyword>
<dbReference type="InterPro" id="IPR033844">
    <property type="entry name" value="ASRGL1_meta"/>
</dbReference>
<dbReference type="GO" id="GO:0008798">
    <property type="term" value="F:beta-aspartyl-peptidase activity"/>
    <property type="evidence" value="ECO:0007669"/>
    <property type="project" value="UniProtKB-EC"/>
</dbReference>
<evidence type="ECO:0000256" key="6">
    <source>
        <dbReference type="ARBA" id="ARBA00022813"/>
    </source>
</evidence>
<accession>A0A2C8F9N4</accession>